<dbReference type="Proteomes" id="UP000241222">
    <property type="component" value="Unassembled WGS sequence"/>
</dbReference>
<name>A0A2T3ITV5_9GAMM</name>
<evidence type="ECO:0008006" key="3">
    <source>
        <dbReference type="Google" id="ProtNLM"/>
    </source>
</evidence>
<dbReference type="PROSITE" id="PS51257">
    <property type="entry name" value="PROKAR_LIPOPROTEIN"/>
    <property type="match status" value="1"/>
</dbReference>
<accession>A0A2T3ITV5</accession>
<reference evidence="1 2" key="1">
    <citation type="submission" date="2018-03" db="EMBL/GenBank/DDBJ databases">
        <title>Whole genome sequencing of Histamine producing bacteria.</title>
        <authorList>
            <person name="Butler K."/>
        </authorList>
    </citation>
    <scope>NUCLEOTIDE SEQUENCE [LARGE SCALE GENOMIC DNA]</scope>
    <source>
        <strain evidence="1 2">JCM 13586</strain>
    </source>
</reference>
<sequence>MNKIITILAVATIITGCSSKEPLSREERYQNSPIPESSRTMQEIYDNHSGAKVNAENTQILRRSATWAELSNDPYTLNNTGRADFRKLPNPKLYIYFAPSLTKEDRMPRPGWMSEFNMYSKPEYALPGEVSLEAGR</sequence>
<proteinExistence type="predicted"/>
<dbReference type="AlphaFoldDB" id="A0A2T3ITV5"/>
<dbReference type="EMBL" id="PYMH01000013">
    <property type="protein sequence ID" value="PSU31795.1"/>
    <property type="molecule type" value="Genomic_DNA"/>
</dbReference>
<dbReference type="OrthoDB" id="8863314at2"/>
<organism evidence="1 2">
    <name type="scientific">Photobacterium lutimaris</name>
    <dbReference type="NCBI Taxonomy" id="388278"/>
    <lineage>
        <taxon>Bacteria</taxon>
        <taxon>Pseudomonadati</taxon>
        <taxon>Pseudomonadota</taxon>
        <taxon>Gammaproteobacteria</taxon>
        <taxon>Vibrionales</taxon>
        <taxon>Vibrionaceae</taxon>
        <taxon>Photobacterium</taxon>
    </lineage>
</organism>
<keyword evidence="2" id="KW-1185">Reference proteome</keyword>
<comment type="caution">
    <text evidence="1">The sequence shown here is derived from an EMBL/GenBank/DDBJ whole genome shotgun (WGS) entry which is preliminary data.</text>
</comment>
<dbReference type="RefSeq" id="WP_107350925.1">
    <property type="nucleotide sequence ID" value="NZ_PYMH01000013.1"/>
</dbReference>
<protein>
    <recommendedName>
        <fullName evidence="3">TIGR03751 family conjugal transfer lipoprotein</fullName>
    </recommendedName>
</protein>
<evidence type="ECO:0000313" key="2">
    <source>
        <dbReference type="Proteomes" id="UP000241222"/>
    </source>
</evidence>
<gene>
    <name evidence="1" type="ORF">C9I99_21665</name>
</gene>
<evidence type="ECO:0000313" key="1">
    <source>
        <dbReference type="EMBL" id="PSU31795.1"/>
    </source>
</evidence>